<proteinExistence type="predicted"/>
<sequence length="315" mass="32936">MVVQRWHGTTGRYFVSRTCLVKVLAVLRVGGGGSLQQEAAEAAKKEFCINLRALLMQPPLQGAVVLGLDPGFTSGCKVAVCGATGAVVHTSVIYPFSRGASRGGSGRAREELKEILQLHGVEVVSIGDGTASRDTEMLVSQVLKELRDKKPFKCRYAIVSEAGASVYSTSPGAVAELPDLDCTLRGAVSIARRLQDPLAELVKIDPNAIGEARPPCGPALTATSGAASTMAVPRPKACQIPDELLTSLGPTSSLLPRFSAPPAFPKAPAALPAPSLLSLALGAASLARRSLARRSLACRTFEMSWKCPVPPEIGS</sequence>
<dbReference type="InterPro" id="IPR032639">
    <property type="entry name" value="Tex_YqgF"/>
</dbReference>
<feature type="domain" description="YqgF/RNase H-like" evidence="1">
    <location>
        <begin position="63"/>
        <end position="168"/>
    </location>
</feature>
<dbReference type="PANTHER" id="PTHR10724">
    <property type="entry name" value="30S RIBOSOMAL PROTEIN S1"/>
    <property type="match status" value="1"/>
</dbReference>
<dbReference type="Gene3D" id="3.30.420.140">
    <property type="entry name" value="YqgF/RNase H-like domain"/>
    <property type="match status" value="1"/>
</dbReference>
<protein>
    <recommendedName>
        <fullName evidence="1">YqgF/RNase H-like domain-containing protein</fullName>
    </recommendedName>
</protein>
<dbReference type="GO" id="GO:0006139">
    <property type="term" value="P:nucleobase-containing compound metabolic process"/>
    <property type="evidence" value="ECO:0007669"/>
    <property type="project" value="InterPro"/>
</dbReference>
<dbReference type="InterPro" id="IPR050437">
    <property type="entry name" value="Ribos_protein_bS1-like"/>
</dbReference>
<name>A0AAE0BBW3_9CHLO</name>
<dbReference type="PANTHER" id="PTHR10724:SF10">
    <property type="entry name" value="S1 RNA-BINDING DOMAIN-CONTAINING PROTEIN 1"/>
    <property type="match status" value="1"/>
</dbReference>
<dbReference type="InterPro" id="IPR006641">
    <property type="entry name" value="YqgF/RNaseH-like_dom"/>
</dbReference>
<dbReference type="GO" id="GO:0003735">
    <property type="term" value="F:structural constituent of ribosome"/>
    <property type="evidence" value="ECO:0007669"/>
    <property type="project" value="TreeGrafter"/>
</dbReference>
<dbReference type="Pfam" id="PF16921">
    <property type="entry name" value="Tex_YqgF"/>
    <property type="match status" value="1"/>
</dbReference>
<evidence type="ECO:0000259" key="1">
    <source>
        <dbReference type="SMART" id="SM00732"/>
    </source>
</evidence>
<dbReference type="Proteomes" id="UP001190700">
    <property type="component" value="Unassembled WGS sequence"/>
</dbReference>
<dbReference type="InterPro" id="IPR012337">
    <property type="entry name" value="RNaseH-like_sf"/>
</dbReference>
<evidence type="ECO:0000313" key="3">
    <source>
        <dbReference type="Proteomes" id="UP001190700"/>
    </source>
</evidence>
<gene>
    <name evidence="2" type="ORF">CYMTET_56588</name>
</gene>
<organism evidence="2 3">
    <name type="scientific">Cymbomonas tetramitiformis</name>
    <dbReference type="NCBI Taxonomy" id="36881"/>
    <lineage>
        <taxon>Eukaryota</taxon>
        <taxon>Viridiplantae</taxon>
        <taxon>Chlorophyta</taxon>
        <taxon>Pyramimonadophyceae</taxon>
        <taxon>Pyramimonadales</taxon>
        <taxon>Pyramimonadaceae</taxon>
        <taxon>Cymbomonas</taxon>
    </lineage>
</organism>
<dbReference type="SUPFAM" id="SSF53098">
    <property type="entry name" value="Ribonuclease H-like"/>
    <property type="match status" value="1"/>
</dbReference>
<reference evidence="2 3" key="1">
    <citation type="journal article" date="2015" name="Genome Biol. Evol.">
        <title>Comparative Genomics of a Bacterivorous Green Alga Reveals Evolutionary Causalities and Consequences of Phago-Mixotrophic Mode of Nutrition.</title>
        <authorList>
            <person name="Burns J.A."/>
            <person name="Paasch A."/>
            <person name="Narechania A."/>
            <person name="Kim E."/>
        </authorList>
    </citation>
    <scope>NUCLEOTIDE SEQUENCE [LARGE SCALE GENOMIC DNA]</scope>
    <source>
        <strain evidence="2 3">PLY_AMNH</strain>
    </source>
</reference>
<keyword evidence="3" id="KW-1185">Reference proteome</keyword>
<dbReference type="EMBL" id="LGRX02035803">
    <property type="protein sequence ID" value="KAK3233103.1"/>
    <property type="molecule type" value="Genomic_DNA"/>
</dbReference>
<dbReference type="GO" id="GO:0006412">
    <property type="term" value="P:translation"/>
    <property type="evidence" value="ECO:0007669"/>
    <property type="project" value="TreeGrafter"/>
</dbReference>
<comment type="caution">
    <text evidence="2">The sequence shown here is derived from an EMBL/GenBank/DDBJ whole genome shotgun (WGS) entry which is preliminary data.</text>
</comment>
<dbReference type="AlphaFoldDB" id="A0AAE0BBW3"/>
<accession>A0AAE0BBW3</accession>
<evidence type="ECO:0000313" key="2">
    <source>
        <dbReference type="EMBL" id="KAK3233103.1"/>
    </source>
</evidence>
<dbReference type="InterPro" id="IPR037027">
    <property type="entry name" value="YqgF/RNaseH-like_dom_sf"/>
</dbReference>
<dbReference type="SMART" id="SM00732">
    <property type="entry name" value="YqgFc"/>
    <property type="match status" value="1"/>
</dbReference>
<dbReference type="GO" id="GO:0003729">
    <property type="term" value="F:mRNA binding"/>
    <property type="evidence" value="ECO:0007669"/>
    <property type="project" value="TreeGrafter"/>
</dbReference>
<dbReference type="FunFam" id="3.30.420.140:FF:000001">
    <property type="entry name" value="RNA-binding transcriptional accessory protein"/>
    <property type="match status" value="1"/>
</dbReference>